<keyword evidence="4" id="KW-1185">Reference proteome</keyword>
<evidence type="ECO:0000259" key="2">
    <source>
        <dbReference type="Pfam" id="PF13845"/>
    </source>
</evidence>
<evidence type="ECO:0000256" key="1">
    <source>
        <dbReference type="SAM" id="SignalP"/>
    </source>
</evidence>
<dbReference type="RefSeq" id="WP_310520511.1">
    <property type="nucleotide sequence ID" value="NZ_BAABBS010000002.1"/>
</dbReference>
<sequence>MPSIVRVARPAAIAAAALLAASLTGCGAIGDLLSGPAQPERDETTQEIVESADADVFALRVGDCLNMIAADEVETVPVVPCGEPHSDEVFHEFQIPDGEYPGDDAVIAAAEESCLAAFEPFIGLPFEESTLDVSWYVPTQQSWEGMDDRTVSCMVSDPAGEVTGTLKNAQY</sequence>
<organism evidence="3 4">
    <name type="scientific">Agromyces indicus</name>
    <dbReference type="NCBI Taxonomy" id="758919"/>
    <lineage>
        <taxon>Bacteria</taxon>
        <taxon>Bacillati</taxon>
        <taxon>Actinomycetota</taxon>
        <taxon>Actinomycetes</taxon>
        <taxon>Micrococcales</taxon>
        <taxon>Microbacteriaceae</taxon>
        <taxon>Agromyces</taxon>
    </lineage>
</organism>
<feature type="chain" id="PRO_5045294147" evidence="1">
    <location>
        <begin position="28"/>
        <end position="171"/>
    </location>
</feature>
<evidence type="ECO:0000313" key="3">
    <source>
        <dbReference type="EMBL" id="MDR5691932.1"/>
    </source>
</evidence>
<gene>
    <name evidence="3" type="ORF">RH861_07625</name>
</gene>
<comment type="caution">
    <text evidence="3">The sequence shown here is derived from an EMBL/GenBank/DDBJ whole genome shotgun (WGS) entry which is preliminary data.</text>
</comment>
<dbReference type="EMBL" id="JAVKGS010000002">
    <property type="protein sequence ID" value="MDR5691932.1"/>
    <property type="molecule type" value="Genomic_DNA"/>
</dbReference>
<accession>A0ABU1FJK5</accession>
<dbReference type="PROSITE" id="PS51257">
    <property type="entry name" value="PROKAR_LIPOPROTEIN"/>
    <property type="match status" value="1"/>
</dbReference>
<proteinExistence type="predicted"/>
<reference evidence="4" key="1">
    <citation type="submission" date="2023-07" db="EMBL/GenBank/DDBJ databases">
        <title>Description of three actinobacteria isolated from air of manufacturing shop in a pharmaceutical factory.</title>
        <authorList>
            <person name="Zhang D.-F."/>
        </authorList>
    </citation>
    <scope>NUCLEOTIDE SEQUENCE [LARGE SCALE GENOMIC DNA]</scope>
    <source>
        <strain evidence="4">CCTCC AB 2011122</strain>
    </source>
</reference>
<name>A0ABU1FJK5_9MICO</name>
<dbReference type="Pfam" id="PF13845">
    <property type="entry name" value="Septum_form"/>
    <property type="match status" value="1"/>
</dbReference>
<keyword evidence="1" id="KW-0732">Signal</keyword>
<dbReference type="Proteomes" id="UP001260072">
    <property type="component" value="Unassembled WGS sequence"/>
</dbReference>
<evidence type="ECO:0000313" key="4">
    <source>
        <dbReference type="Proteomes" id="UP001260072"/>
    </source>
</evidence>
<dbReference type="InterPro" id="IPR026004">
    <property type="entry name" value="Septum_form"/>
</dbReference>
<protein>
    <submittedName>
        <fullName evidence="3">Septum formation family protein</fullName>
    </submittedName>
</protein>
<feature type="signal peptide" evidence="1">
    <location>
        <begin position="1"/>
        <end position="27"/>
    </location>
</feature>
<feature type="domain" description="Septum formation-related" evidence="2">
    <location>
        <begin position="43"/>
        <end position="153"/>
    </location>
</feature>